<organism evidence="2 3">
    <name type="scientific">Acanthosepion pharaonis</name>
    <name type="common">Pharaoh cuttlefish</name>
    <name type="synonym">Sepia pharaonis</name>
    <dbReference type="NCBI Taxonomy" id="158019"/>
    <lineage>
        <taxon>Eukaryota</taxon>
        <taxon>Metazoa</taxon>
        <taxon>Spiralia</taxon>
        <taxon>Lophotrochozoa</taxon>
        <taxon>Mollusca</taxon>
        <taxon>Cephalopoda</taxon>
        <taxon>Coleoidea</taxon>
        <taxon>Decapodiformes</taxon>
        <taxon>Sepiida</taxon>
        <taxon>Sepiina</taxon>
        <taxon>Sepiidae</taxon>
        <taxon>Acanthosepion</taxon>
    </lineage>
</organism>
<feature type="transmembrane region" description="Helical" evidence="1">
    <location>
        <begin position="155"/>
        <end position="183"/>
    </location>
</feature>
<reference evidence="2" key="1">
    <citation type="submission" date="2021-01" db="EMBL/GenBank/DDBJ databases">
        <authorList>
            <person name="Li R."/>
            <person name="Bekaert M."/>
        </authorList>
    </citation>
    <scope>NUCLEOTIDE SEQUENCE</scope>
    <source>
        <strain evidence="2">Farmed</strain>
    </source>
</reference>
<protein>
    <submittedName>
        <fullName evidence="2">Uncharacterized protein</fullName>
    </submittedName>
</protein>
<feature type="transmembrane region" description="Helical" evidence="1">
    <location>
        <begin position="203"/>
        <end position="228"/>
    </location>
</feature>
<feature type="transmembrane region" description="Helical" evidence="1">
    <location>
        <begin position="249"/>
        <end position="273"/>
    </location>
</feature>
<keyword evidence="1" id="KW-0472">Membrane</keyword>
<proteinExistence type="predicted"/>
<feature type="transmembrane region" description="Helical" evidence="1">
    <location>
        <begin position="309"/>
        <end position="330"/>
    </location>
</feature>
<comment type="caution">
    <text evidence="2">The sequence shown here is derived from an EMBL/GenBank/DDBJ whole genome shotgun (WGS) entry which is preliminary data.</text>
</comment>
<feature type="transmembrane region" description="Helical" evidence="1">
    <location>
        <begin position="279"/>
        <end position="302"/>
    </location>
</feature>
<evidence type="ECO:0000313" key="3">
    <source>
        <dbReference type="Proteomes" id="UP000597762"/>
    </source>
</evidence>
<feature type="transmembrane region" description="Helical" evidence="1">
    <location>
        <begin position="336"/>
        <end position="357"/>
    </location>
</feature>
<gene>
    <name evidence="2" type="ORF">SPHA_6933</name>
</gene>
<dbReference type="AlphaFoldDB" id="A0A812AX59"/>
<keyword evidence="1" id="KW-1133">Transmembrane helix</keyword>
<feature type="transmembrane region" description="Helical" evidence="1">
    <location>
        <begin position="12"/>
        <end position="35"/>
    </location>
</feature>
<accession>A0A812AX59</accession>
<sequence>MSCFTWRCMEQCLVVSVVLLRIVSLYFFIFLPLTLSLFPVFPSCNFHQFFSSPSVFFFTFPFIFSYFLSHYNLFLSILSFSSPFIFIMSHQRHFVCLYFLTTSSTSLLPTTHTTFPPTLLFLVYTRFLSLSLSPRALFFSLFNLLLFLSFSSGLFLFNCLIFLSLFLFSNFLFFLFFNSLVIYSSTLSISPCDSFSGSHFFQLYFLSFFLLSLCLPVSLLITNLHVFFLSTPLFMLSYFSHPSLSFLSFYFFLNVVSRLLLSNFLTLISFSFPFSSIPFTFYLSFFFSFLSPSFSLCVFFFFLFDSLRLLTLSFCLSFTLISFLAISLSFQMCFRYVFVLFFFVCSVCFLSCIHLIFRSPPLPYNFFPFFSPSSMPLLPIPQSITDSHSRLLTLFHQYISLSLFN</sequence>
<name>A0A812AX59_ACAPH</name>
<evidence type="ECO:0000256" key="1">
    <source>
        <dbReference type="SAM" id="Phobius"/>
    </source>
</evidence>
<feature type="transmembrane region" description="Helical" evidence="1">
    <location>
        <begin position="127"/>
        <end position="148"/>
    </location>
</feature>
<keyword evidence="1" id="KW-0812">Transmembrane</keyword>
<feature type="transmembrane region" description="Helical" evidence="1">
    <location>
        <begin position="55"/>
        <end position="74"/>
    </location>
</feature>
<evidence type="ECO:0000313" key="2">
    <source>
        <dbReference type="EMBL" id="CAE1161533.1"/>
    </source>
</evidence>
<keyword evidence="3" id="KW-1185">Reference proteome</keyword>
<dbReference type="Proteomes" id="UP000597762">
    <property type="component" value="Unassembled WGS sequence"/>
</dbReference>
<dbReference type="EMBL" id="CAHIKZ030000224">
    <property type="protein sequence ID" value="CAE1161533.1"/>
    <property type="molecule type" value="Genomic_DNA"/>
</dbReference>